<evidence type="ECO:0000256" key="10">
    <source>
        <dbReference type="PROSITE-ProRule" id="PRU01251"/>
    </source>
</evidence>
<dbReference type="InterPro" id="IPR041546">
    <property type="entry name" value="ClpA/ClpB_AAA_lid"/>
</dbReference>
<proteinExistence type="inferred from homology"/>
<dbReference type="SUPFAM" id="SSF52540">
    <property type="entry name" value="P-loop containing nucleoside triphosphate hydrolases"/>
    <property type="match status" value="2"/>
</dbReference>
<evidence type="ECO:0000256" key="9">
    <source>
        <dbReference type="ARBA" id="ARBA00026057"/>
    </source>
</evidence>
<dbReference type="PROSITE" id="PS00870">
    <property type="entry name" value="CLPAB_1"/>
    <property type="match status" value="1"/>
</dbReference>
<evidence type="ECO:0000256" key="8">
    <source>
        <dbReference type="ARBA" id="ARBA00023186"/>
    </source>
</evidence>
<accession>A0ABT2NCS2</accession>
<organism evidence="15 16">
    <name type="scientific">Laspinema olomoucense D3b</name>
    <dbReference type="NCBI Taxonomy" id="2953688"/>
    <lineage>
        <taxon>Bacteria</taxon>
        <taxon>Bacillati</taxon>
        <taxon>Cyanobacteriota</taxon>
        <taxon>Cyanophyceae</taxon>
        <taxon>Oscillatoriophycideae</taxon>
        <taxon>Oscillatoriales</taxon>
        <taxon>Laspinemataceae</taxon>
        <taxon>Laspinema</taxon>
        <taxon>Laspinema olomoucense</taxon>
    </lineage>
</organism>
<feature type="domain" description="Clp R" evidence="14">
    <location>
        <begin position="6"/>
        <end position="154"/>
    </location>
</feature>
<evidence type="ECO:0000256" key="4">
    <source>
        <dbReference type="ARBA" id="ARBA00022741"/>
    </source>
</evidence>
<name>A0ABT2NCS2_9CYAN</name>
<dbReference type="PANTHER" id="PTHR11638">
    <property type="entry name" value="ATP-DEPENDENT CLP PROTEASE"/>
    <property type="match status" value="1"/>
</dbReference>
<dbReference type="SMART" id="SM01086">
    <property type="entry name" value="ClpB_D2-small"/>
    <property type="match status" value="1"/>
</dbReference>
<dbReference type="InterPro" id="IPR017730">
    <property type="entry name" value="Chaperonin_ClpB"/>
</dbReference>
<feature type="coiled-coil region" evidence="12">
    <location>
        <begin position="420"/>
        <end position="542"/>
    </location>
</feature>
<dbReference type="CDD" id="cd00009">
    <property type="entry name" value="AAA"/>
    <property type="match status" value="1"/>
</dbReference>
<feature type="region of interest" description="Disordered" evidence="13">
    <location>
        <begin position="883"/>
        <end position="904"/>
    </location>
</feature>
<dbReference type="InterPro" id="IPR001270">
    <property type="entry name" value="ClpA/B"/>
</dbReference>
<keyword evidence="5 11" id="KW-0067">ATP-binding</keyword>
<comment type="subunit">
    <text evidence="12">Homohexamer; The oligomerization is ATP-dependent.</text>
</comment>
<gene>
    <name evidence="12 15" type="primary">clpB</name>
    <name evidence="15" type="ORF">NG792_21390</name>
</gene>
<keyword evidence="16" id="KW-1185">Reference proteome</keyword>
<evidence type="ECO:0000256" key="5">
    <source>
        <dbReference type="ARBA" id="ARBA00022840"/>
    </source>
</evidence>
<dbReference type="InterPro" id="IPR004176">
    <property type="entry name" value="Clp_R_N"/>
</dbReference>
<keyword evidence="12" id="KW-0963">Cytoplasm</keyword>
<keyword evidence="7 12" id="KW-0175">Coiled coil</keyword>
<dbReference type="InterPro" id="IPR027417">
    <property type="entry name" value="P-loop_NTPase"/>
</dbReference>
<sequence>MQPTDASKFTDRAWEGIVKSQDVARRYKHQQLEVEHLAIALLEQPEGLAQRILSKAGILPEKLLQQISTFASRQAKVGNTSQLYLGRGLDQLLDKAETARQNLEDQFISIEHILLAFAEDDRLGRRALKASTVDARTPFEQQQLDLAIKEIRGSAKVKDQSPETEYQALERYGRDLTEQAKQGKLDPVIGRDEEIRRVIQVLSRRTKNNPVLIGEPGVGKTAIAEALAQRIVNGDVPESLKNRQLISLDMGSLIAGAKFRGEFEARLRAVLREVMQSDGQIVLFIDELHTVVGTGAGQGTMDAGNLLKPMLARGELRCIGASTLDEYRKYIEKDAALERRFQQVMVDQPTVDDTISILRGLKERYEVHHGVKILDAALVAAASLSNRYISDRFLPDKAIDLVDEAAAKLKMEITSKPTELEAADRRLMQLEMEKLSLEGEGAGVVGTSAYRASQERLSRITQEMATLTAKQQKLSHQWQMEKDLLNAINALKEQEDGLRVEIEKAERNYDLNKAAQLKYGKLEVLQRDREAKEAELLKLQASGSTLLREQVTEADIAEIVAKWTGIPINRLLESERQKLLQMESFLHQRVIGQQEAVSAVAAAIRRARAGMKDPGRPIGSFLFMGPTGVGKTELARALSQVLFDTEESLVRLDMSEYMEKHSVSRLVGAPPGYVGYDEGGQLSEVVRRNPYSVVLLDEVEKAHPDVFNILLQVLDDGRITDSQGRLVDFRNTVIVMTSNIGSDHILDLAGDDTRYEEMRKRVMMALRKHFRPEFLNRVDEIILFHALTRSQLSEIVKIQVKRLDKLLAEQKISLNLMDEALDYVTEVGYDPVYGARPLKRAIQRELENPIATLLLEGKFVAGDTIYIDRGPTKLVFDTKPPVPRKEEPVIPVSEPPEPSEESVVEVKTEPLLSRFVDEAIDVKGERIP</sequence>
<dbReference type="InterPro" id="IPR018368">
    <property type="entry name" value="ClpA/B_CS1"/>
</dbReference>
<keyword evidence="6 12" id="KW-0346">Stress response</keyword>
<dbReference type="PRINTS" id="PR00300">
    <property type="entry name" value="CLPPROTEASEA"/>
</dbReference>
<comment type="subunit">
    <text evidence="9">Homohexamer. The oligomerization is ATP-dependent.</text>
</comment>
<dbReference type="Gene3D" id="1.10.1780.10">
    <property type="entry name" value="Clp, N-terminal domain"/>
    <property type="match status" value="1"/>
</dbReference>
<evidence type="ECO:0000256" key="1">
    <source>
        <dbReference type="ARBA" id="ARBA00004496"/>
    </source>
</evidence>
<comment type="similarity">
    <text evidence="2 11">Belongs to the ClpA/ClpB family.</text>
</comment>
<dbReference type="NCBIfam" id="TIGR03346">
    <property type="entry name" value="chaperone_ClpB"/>
    <property type="match status" value="1"/>
</dbReference>
<dbReference type="Pfam" id="PF17871">
    <property type="entry name" value="AAA_lid_9"/>
    <property type="match status" value="1"/>
</dbReference>
<evidence type="ECO:0000256" key="12">
    <source>
        <dbReference type="RuleBase" id="RU362034"/>
    </source>
</evidence>
<dbReference type="InterPro" id="IPR003593">
    <property type="entry name" value="AAA+_ATPase"/>
</dbReference>
<evidence type="ECO:0000313" key="15">
    <source>
        <dbReference type="EMBL" id="MCT7980281.1"/>
    </source>
</evidence>
<dbReference type="EMBL" id="JAMXFA010000035">
    <property type="protein sequence ID" value="MCT7980281.1"/>
    <property type="molecule type" value="Genomic_DNA"/>
</dbReference>
<dbReference type="SMART" id="SM00382">
    <property type="entry name" value="AAA"/>
    <property type="match status" value="2"/>
</dbReference>
<dbReference type="PROSITE" id="PS51903">
    <property type="entry name" value="CLP_R"/>
    <property type="match status" value="1"/>
</dbReference>
<keyword evidence="8 11" id="KW-0143">Chaperone</keyword>
<dbReference type="RefSeq" id="WP_261236752.1">
    <property type="nucleotide sequence ID" value="NZ_JAMXFA010000035.1"/>
</dbReference>
<evidence type="ECO:0000313" key="16">
    <source>
        <dbReference type="Proteomes" id="UP001525961"/>
    </source>
</evidence>
<dbReference type="SUPFAM" id="SSF81923">
    <property type="entry name" value="Double Clp-N motif"/>
    <property type="match status" value="1"/>
</dbReference>
<evidence type="ECO:0000256" key="2">
    <source>
        <dbReference type="ARBA" id="ARBA00008675"/>
    </source>
</evidence>
<dbReference type="InterPro" id="IPR050130">
    <property type="entry name" value="ClpA_ClpB"/>
</dbReference>
<dbReference type="Proteomes" id="UP001525961">
    <property type="component" value="Unassembled WGS sequence"/>
</dbReference>
<evidence type="ECO:0000256" key="3">
    <source>
        <dbReference type="ARBA" id="ARBA00022737"/>
    </source>
</evidence>
<keyword evidence="3 10" id="KW-0677">Repeat</keyword>
<protein>
    <recommendedName>
        <fullName evidence="12">Chaperone protein ClpB</fullName>
    </recommendedName>
</protein>
<dbReference type="Pfam" id="PF10431">
    <property type="entry name" value="ClpB_D2-small"/>
    <property type="match status" value="1"/>
</dbReference>
<dbReference type="Pfam" id="PF02861">
    <property type="entry name" value="Clp_N"/>
    <property type="match status" value="1"/>
</dbReference>
<dbReference type="PROSITE" id="PS00871">
    <property type="entry name" value="CLPAB_2"/>
    <property type="match status" value="1"/>
</dbReference>
<dbReference type="InterPro" id="IPR036628">
    <property type="entry name" value="Clp_N_dom_sf"/>
</dbReference>
<dbReference type="Gene3D" id="3.40.50.300">
    <property type="entry name" value="P-loop containing nucleotide triphosphate hydrolases"/>
    <property type="match status" value="3"/>
</dbReference>
<reference evidence="15 16" key="1">
    <citation type="journal article" date="2022" name="Front. Microbiol.">
        <title>High genomic differentiation and limited gene flow indicate recent cryptic speciation within the genus Laspinema (cyanobacteria).</title>
        <authorList>
            <person name="Stanojkovic A."/>
            <person name="Skoupy S."/>
            <person name="Skaloud P."/>
            <person name="Dvorak P."/>
        </authorList>
    </citation>
    <scope>NUCLEOTIDE SEQUENCE [LARGE SCALE GENOMIC DNA]</scope>
    <source>
        <strain evidence="15 16">D3b</strain>
    </source>
</reference>
<dbReference type="Gene3D" id="1.10.8.60">
    <property type="match status" value="1"/>
</dbReference>
<dbReference type="PANTHER" id="PTHR11638:SF18">
    <property type="entry name" value="HEAT SHOCK PROTEIN 104"/>
    <property type="match status" value="1"/>
</dbReference>
<dbReference type="Pfam" id="PF00004">
    <property type="entry name" value="AAA"/>
    <property type="match status" value="1"/>
</dbReference>
<evidence type="ECO:0000256" key="11">
    <source>
        <dbReference type="RuleBase" id="RU004432"/>
    </source>
</evidence>
<comment type="function">
    <text evidence="12">Part of a stress-induced multi-chaperone system, it is involved in the recovery of the cell from heat-induced damage, in cooperation with DnaK, DnaJ and GrpE.</text>
</comment>
<dbReference type="InterPro" id="IPR019489">
    <property type="entry name" value="Clp_ATPase_C"/>
</dbReference>
<evidence type="ECO:0000256" key="7">
    <source>
        <dbReference type="ARBA" id="ARBA00023054"/>
    </source>
</evidence>
<dbReference type="InterPro" id="IPR003959">
    <property type="entry name" value="ATPase_AAA_core"/>
</dbReference>
<comment type="caution">
    <text evidence="15">The sequence shown here is derived from an EMBL/GenBank/DDBJ whole genome shotgun (WGS) entry which is preliminary data.</text>
</comment>
<keyword evidence="4 11" id="KW-0547">Nucleotide-binding</keyword>
<evidence type="ECO:0000256" key="13">
    <source>
        <dbReference type="SAM" id="MobiDB-lite"/>
    </source>
</evidence>
<evidence type="ECO:0000259" key="14">
    <source>
        <dbReference type="PROSITE" id="PS51903"/>
    </source>
</evidence>
<evidence type="ECO:0000256" key="6">
    <source>
        <dbReference type="ARBA" id="ARBA00023016"/>
    </source>
</evidence>
<dbReference type="Pfam" id="PF07724">
    <property type="entry name" value="AAA_2"/>
    <property type="match status" value="1"/>
</dbReference>
<dbReference type="CDD" id="cd19499">
    <property type="entry name" value="RecA-like_ClpB_Hsp104-like"/>
    <property type="match status" value="1"/>
</dbReference>
<comment type="subcellular location">
    <subcellularLocation>
        <location evidence="1 12">Cytoplasm</location>
    </subcellularLocation>
</comment>
<dbReference type="InterPro" id="IPR028299">
    <property type="entry name" value="ClpA/B_CS2"/>
</dbReference>